<keyword evidence="4 5" id="KW-0472">Membrane</keyword>
<evidence type="ECO:0000256" key="4">
    <source>
        <dbReference type="ARBA" id="ARBA00023136"/>
    </source>
</evidence>
<dbReference type="PANTHER" id="PTHR46474:SF1">
    <property type="entry name" value="TWO PORE CHANNEL PROTEIN 1"/>
    <property type="match status" value="1"/>
</dbReference>
<proteinExistence type="predicted"/>
<feature type="transmembrane region" description="Helical" evidence="5">
    <location>
        <begin position="6"/>
        <end position="26"/>
    </location>
</feature>
<dbReference type="InterPro" id="IPR028801">
    <property type="entry name" value="TPC1_animal"/>
</dbReference>
<dbReference type="InterPro" id="IPR027359">
    <property type="entry name" value="Volt_channel_dom_sf"/>
</dbReference>
<accession>A0A7I8VZQ9</accession>
<dbReference type="InterPro" id="IPR005821">
    <property type="entry name" value="Ion_trans_dom"/>
</dbReference>
<evidence type="ECO:0000256" key="3">
    <source>
        <dbReference type="ARBA" id="ARBA00022989"/>
    </source>
</evidence>
<dbReference type="Gene3D" id="1.10.287.70">
    <property type="match status" value="1"/>
</dbReference>
<dbReference type="Gene3D" id="1.20.120.350">
    <property type="entry name" value="Voltage-gated potassium channels. Chain C"/>
    <property type="match status" value="1"/>
</dbReference>
<dbReference type="AlphaFoldDB" id="A0A7I8VZQ9"/>
<dbReference type="Proteomes" id="UP000549394">
    <property type="component" value="Unassembled WGS sequence"/>
</dbReference>
<dbReference type="Pfam" id="PF00520">
    <property type="entry name" value="Ion_trans"/>
    <property type="match status" value="1"/>
</dbReference>
<dbReference type="SUPFAM" id="SSF81324">
    <property type="entry name" value="Voltage-gated potassium channels"/>
    <property type="match status" value="1"/>
</dbReference>
<reference evidence="7 8" key="1">
    <citation type="submission" date="2020-08" db="EMBL/GenBank/DDBJ databases">
        <authorList>
            <person name="Hejnol A."/>
        </authorList>
    </citation>
    <scope>NUCLEOTIDE SEQUENCE [LARGE SCALE GENOMIC DNA]</scope>
</reference>
<gene>
    <name evidence="7" type="ORF">DGYR_LOCUS9084</name>
</gene>
<evidence type="ECO:0000256" key="2">
    <source>
        <dbReference type="ARBA" id="ARBA00022692"/>
    </source>
</evidence>
<evidence type="ECO:0000313" key="8">
    <source>
        <dbReference type="Proteomes" id="UP000549394"/>
    </source>
</evidence>
<feature type="domain" description="Ion transport" evidence="6">
    <location>
        <begin position="2"/>
        <end position="254"/>
    </location>
</feature>
<keyword evidence="3 5" id="KW-1133">Transmembrane helix</keyword>
<dbReference type="GO" id="GO:0010008">
    <property type="term" value="C:endosome membrane"/>
    <property type="evidence" value="ECO:0007669"/>
    <property type="project" value="TreeGrafter"/>
</dbReference>
<organism evidence="7 8">
    <name type="scientific">Dimorphilus gyrociliatus</name>
    <dbReference type="NCBI Taxonomy" id="2664684"/>
    <lineage>
        <taxon>Eukaryota</taxon>
        <taxon>Metazoa</taxon>
        <taxon>Spiralia</taxon>
        <taxon>Lophotrochozoa</taxon>
        <taxon>Annelida</taxon>
        <taxon>Polychaeta</taxon>
        <taxon>Polychaeta incertae sedis</taxon>
        <taxon>Dinophilidae</taxon>
        <taxon>Dimorphilus</taxon>
    </lineage>
</organism>
<comment type="subcellular location">
    <subcellularLocation>
        <location evidence="1">Membrane</location>
        <topology evidence="1">Multi-pass membrane protein</topology>
    </subcellularLocation>
</comment>
<protein>
    <submittedName>
        <fullName evidence="7">DgyrCDS9630</fullName>
    </submittedName>
</protein>
<name>A0A7I8VZQ9_9ANNE</name>
<dbReference type="GO" id="GO:0005216">
    <property type="term" value="F:monoatomic ion channel activity"/>
    <property type="evidence" value="ECO:0007669"/>
    <property type="project" value="InterPro"/>
</dbReference>
<comment type="caution">
    <text evidence="7">The sequence shown here is derived from an EMBL/GenBank/DDBJ whole genome shotgun (WGS) entry which is preliminary data.</text>
</comment>
<evidence type="ECO:0000256" key="1">
    <source>
        <dbReference type="ARBA" id="ARBA00004141"/>
    </source>
</evidence>
<keyword evidence="2 5" id="KW-0812">Transmembrane</keyword>
<dbReference type="OrthoDB" id="10068803at2759"/>
<dbReference type="PANTHER" id="PTHR46474">
    <property type="entry name" value="TWO PORE CALCIUM CHANNEL PROTEIN 1"/>
    <property type="match status" value="1"/>
</dbReference>
<evidence type="ECO:0000313" key="7">
    <source>
        <dbReference type="EMBL" id="CAD5121090.1"/>
    </source>
</evidence>
<feature type="transmembrane region" description="Helical" evidence="5">
    <location>
        <begin position="136"/>
        <end position="155"/>
    </location>
</feature>
<dbReference type="EMBL" id="CAJFCJ010000013">
    <property type="protein sequence ID" value="CAD5121090.1"/>
    <property type="molecule type" value="Genomic_DNA"/>
</dbReference>
<keyword evidence="8" id="KW-1185">Reference proteome</keyword>
<feature type="transmembrane region" description="Helical" evidence="5">
    <location>
        <begin position="230"/>
        <end position="254"/>
    </location>
</feature>
<dbReference type="GO" id="GO:0022832">
    <property type="term" value="F:voltage-gated channel activity"/>
    <property type="evidence" value="ECO:0007669"/>
    <property type="project" value="InterPro"/>
</dbReference>
<feature type="transmembrane region" description="Helical" evidence="5">
    <location>
        <begin position="86"/>
        <end position="107"/>
    </location>
</feature>
<sequence>MKCFDIGVYVVIAANFAFFFINTIRLSIRFQKSRNFEQEEKAIEHEAYTLIFVSIYVVEMSMKLLGLGPVEYFKSGWNRFDCVVTILGFIGGFIAYAKPTLTYIIILRPLRLLRLFKLKSRYREVLGTVSVLGDRMFNIAIVMILLFYSFAIVGMELFSKYEMKDCCRNTSVEIQYAYRYAENNNTGYYYLNNFENILASSVTLFELTVVNNWYIIMNGYAFVTSEWYRIYFMVFYIATMVVLTVIVAFILESFMFRIKYKKRMSEVEDEEDYHIEDHVRFQVVQTLTEKELQLCEDALLMLKPLYAEPNTDENSMSHKFVGEKVQSKDDFGLRMYSDEVVEWLEEERLKLENNSRPTQVLVDHLANGTDEGAHLA</sequence>
<evidence type="ECO:0000256" key="5">
    <source>
        <dbReference type="SAM" id="Phobius"/>
    </source>
</evidence>
<feature type="transmembrane region" description="Helical" evidence="5">
    <location>
        <begin position="47"/>
        <end position="66"/>
    </location>
</feature>
<evidence type="ECO:0000259" key="6">
    <source>
        <dbReference type="Pfam" id="PF00520"/>
    </source>
</evidence>
<dbReference type="GO" id="GO:0005765">
    <property type="term" value="C:lysosomal membrane"/>
    <property type="evidence" value="ECO:0007669"/>
    <property type="project" value="InterPro"/>
</dbReference>